<dbReference type="Proteomes" id="UP001440612">
    <property type="component" value="Chromosome"/>
</dbReference>
<name>A0ABZ2V7K6_9RHOB</name>
<protein>
    <submittedName>
        <fullName evidence="1">Uncharacterized protein</fullName>
    </submittedName>
</protein>
<gene>
    <name evidence="1" type="ORF">AABB29_07575</name>
</gene>
<dbReference type="EMBL" id="CP150951">
    <property type="protein sequence ID" value="WZC50474.1"/>
    <property type="molecule type" value="Genomic_DNA"/>
</dbReference>
<proteinExistence type="predicted"/>
<reference evidence="2" key="1">
    <citation type="submission" date="2024-04" db="EMBL/GenBank/DDBJ databases">
        <title>Phylogenomic analyses of a clade within the roseobacter group suggest taxonomic reassignments of species of the genera Aestuariivita, Citreicella, Loktanella, Nautella, Pelagibaca, Ruegeria, Thalassobius, Thiobacimonas and Tropicibacter, and the proposal o.</title>
        <authorList>
            <person name="Jeon C.O."/>
        </authorList>
    </citation>
    <scope>NUCLEOTIDE SEQUENCE [LARGE SCALE GENOMIC DNA]</scope>
    <source>
        <strain evidence="2">BS5-3</strain>
    </source>
</reference>
<sequence>MTDLQADHMKLEDTRVTRRYFGKFAKITGYLTKVAATMEAEGRFARHDIEAIARYLVGLNWTFAALAHKYHFSGRFAHSGALTFDRRESGFPVYQELLEMANDAQQAQQHLASQPSAEALKDQMVRVILRDQEIPTKLQYALSQRLYYEELARGDQFWARNDPQAVWLGNQKDRRRFLIHWAVYDSQVNLPTIYLMDVEDTGRTGLPKDEHRWPEAKAHLMAQSVAHLKLLTIAKGFDEDFNDLHPTRLRRFHIGPMYSYAFTKQSGPLRDVLKAANAPVGEDWALVWTEEELHSARVEHVKSGWFGSVERQIFAIDPFEGGSDDMGASRMERSLIMPERPYQALAERNPPGFREVRKFIVSDGGRVLSYR</sequence>
<organism evidence="1 2">
    <name type="scientific">Yoonia phaeophyticola</name>
    <dbReference type="NCBI Taxonomy" id="3137369"/>
    <lineage>
        <taxon>Bacteria</taxon>
        <taxon>Pseudomonadati</taxon>
        <taxon>Pseudomonadota</taxon>
        <taxon>Alphaproteobacteria</taxon>
        <taxon>Rhodobacterales</taxon>
        <taxon>Paracoccaceae</taxon>
        <taxon>Yoonia</taxon>
    </lineage>
</organism>
<evidence type="ECO:0000313" key="2">
    <source>
        <dbReference type="Proteomes" id="UP001440612"/>
    </source>
</evidence>
<keyword evidence="2" id="KW-1185">Reference proteome</keyword>
<accession>A0ABZ2V7K6</accession>
<dbReference type="RefSeq" id="WP_341368576.1">
    <property type="nucleotide sequence ID" value="NZ_CP150951.2"/>
</dbReference>
<evidence type="ECO:0000313" key="1">
    <source>
        <dbReference type="EMBL" id="WZC50474.1"/>
    </source>
</evidence>